<name>A0A369CGV0_9GAMM</name>
<proteinExistence type="predicted"/>
<evidence type="ECO:0000259" key="2">
    <source>
        <dbReference type="PROSITE" id="PS50106"/>
    </source>
</evidence>
<keyword evidence="4" id="KW-1185">Reference proteome</keyword>
<feature type="chain" id="PRO_5016984865" evidence="1">
    <location>
        <begin position="24"/>
        <end position="398"/>
    </location>
</feature>
<dbReference type="Pfam" id="PF04187">
    <property type="entry name" value="Cofac_haem_bdg"/>
    <property type="match status" value="1"/>
</dbReference>
<feature type="signal peptide" evidence="1">
    <location>
        <begin position="1"/>
        <end position="23"/>
    </location>
</feature>
<dbReference type="SUPFAM" id="SSF50156">
    <property type="entry name" value="PDZ domain-like"/>
    <property type="match status" value="1"/>
</dbReference>
<accession>A0A369CGV0</accession>
<feature type="domain" description="PDZ" evidence="2">
    <location>
        <begin position="300"/>
        <end position="383"/>
    </location>
</feature>
<gene>
    <name evidence="3" type="ORF">DFQ59_102667</name>
</gene>
<evidence type="ECO:0000313" key="3">
    <source>
        <dbReference type="EMBL" id="RCX32305.1"/>
    </source>
</evidence>
<protein>
    <submittedName>
        <fullName evidence="3">Putative iron-regulated protein</fullName>
    </submittedName>
</protein>
<dbReference type="AlphaFoldDB" id="A0A369CGV0"/>
<dbReference type="PROSITE" id="PS50106">
    <property type="entry name" value="PDZ"/>
    <property type="match status" value="1"/>
</dbReference>
<dbReference type="SMART" id="SM00228">
    <property type="entry name" value="PDZ"/>
    <property type="match status" value="1"/>
</dbReference>
<keyword evidence="1" id="KW-0732">Signal</keyword>
<dbReference type="InterPro" id="IPR036034">
    <property type="entry name" value="PDZ_sf"/>
</dbReference>
<dbReference type="Proteomes" id="UP000252707">
    <property type="component" value="Unassembled WGS sequence"/>
</dbReference>
<comment type="caution">
    <text evidence="3">The sequence shown here is derived from an EMBL/GenBank/DDBJ whole genome shotgun (WGS) entry which is preliminary data.</text>
</comment>
<dbReference type="SUPFAM" id="SSF159501">
    <property type="entry name" value="EreA/ChaN-like"/>
    <property type="match status" value="1"/>
</dbReference>
<dbReference type="CDD" id="cd14727">
    <property type="entry name" value="ChanN-like"/>
    <property type="match status" value="1"/>
</dbReference>
<evidence type="ECO:0000313" key="4">
    <source>
        <dbReference type="Proteomes" id="UP000252707"/>
    </source>
</evidence>
<dbReference type="InterPro" id="IPR001478">
    <property type="entry name" value="PDZ"/>
</dbReference>
<dbReference type="InterPro" id="IPR007314">
    <property type="entry name" value="Cofac_haem-bd_dom"/>
</dbReference>
<sequence>MSRTIPAALAVLIGVLSSPPLFATPAAAAEEGGAEVLTPDVNPDFEALAAGHRARALDLKSVTTLEGIIWPLSKVRVVYVGESHDRYEQHLNQLEIIRSLHQGKPDLAIGMEFFQWPFQSVLDRYIAGEIDERTFLRETEYYKRWRFDYRLYRPILQYARENRIPVIALNVPAELTRKVAEGGFQSLTPEERASLPAEIDRSDTAYRERLRKIFEIHARSDERSFENFVSAQLLWDEGMAETAANWLRANPGRSMVILAGSGHVMYGSGIPDRLQRRVPDKRLIVLNGVEAALTPEAGDYVLIRPEEELPRGGLMGVFLDDREEGVYVGKLDTGSGAAAAGIHKGDRILSVDGFDVNDYADIKIALLDRKPGDRIAVSVERDGLFSSSHQLDFEVELK</sequence>
<dbReference type="Gene3D" id="3.40.50.11550">
    <property type="match status" value="1"/>
</dbReference>
<reference evidence="3 4" key="1">
    <citation type="submission" date="2018-07" db="EMBL/GenBank/DDBJ databases">
        <title>Genomic Encyclopedia of Type Strains, Phase IV (KMG-IV): sequencing the most valuable type-strain genomes for metagenomic binning, comparative biology and taxonomic classification.</title>
        <authorList>
            <person name="Goeker M."/>
        </authorList>
    </citation>
    <scope>NUCLEOTIDE SEQUENCE [LARGE SCALE GENOMIC DNA]</scope>
    <source>
        <strain evidence="3 4">DSM 26407</strain>
    </source>
</reference>
<dbReference type="RefSeq" id="WP_170142082.1">
    <property type="nucleotide sequence ID" value="NZ_QPJY01000002.1"/>
</dbReference>
<dbReference type="Gene3D" id="2.30.42.10">
    <property type="match status" value="1"/>
</dbReference>
<organism evidence="3 4">
    <name type="scientific">Thioalbus denitrificans</name>
    <dbReference type="NCBI Taxonomy" id="547122"/>
    <lineage>
        <taxon>Bacteria</taxon>
        <taxon>Pseudomonadati</taxon>
        <taxon>Pseudomonadota</taxon>
        <taxon>Gammaproteobacteria</taxon>
        <taxon>Chromatiales</taxon>
        <taxon>Ectothiorhodospiraceae</taxon>
        <taxon>Thioalbus</taxon>
    </lineage>
</organism>
<dbReference type="EMBL" id="QPJY01000002">
    <property type="protein sequence ID" value="RCX32305.1"/>
    <property type="molecule type" value="Genomic_DNA"/>
</dbReference>
<dbReference type="Pfam" id="PF13180">
    <property type="entry name" value="PDZ_2"/>
    <property type="match status" value="1"/>
</dbReference>
<evidence type="ECO:0000256" key="1">
    <source>
        <dbReference type="SAM" id="SignalP"/>
    </source>
</evidence>